<dbReference type="EMBL" id="JACCEM010000003">
    <property type="protein sequence ID" value="NYT49056.1"/>
    <property type="molecule type" value="Genomic_DNA"/>
</dbReference>
<dbReference type="Gene3D" id="1.10.4100.10">
    <property type="entry name" value="2-methylcitrate dehydratase PrpD"/>
    <property type="match status" value="1"/>
</dbReference>
<dbReference type="SUPFAM" id="SSF103378">
    <property type="entry name" value="2-methylcitrate dehydratase PrpD"/>
    <property type="match status" value="1"/>
</dbReference>
<comment type="caution">
    <text evidence="5">The sequence shown here is derived from an EMBL/GenBank/DDBJ whole genome shotgun (WGS) entry which is preliminary data.</text>
</comment>
<evidence type="ECO:0000313" key="5">
    <source>
        <dbReference type="EMBL" id="NYT49056.1"/>
    </source>
</evidence>
<dbReference type="InterPro" id="IPR045337">
    <property type="entry name" value="MmgE_PrpD_C"/>
</dbReference>
<feature type="domain" description="MmgE/PrpD C-terminal" evidence="4">
    <location>
        <begin position="274"/>
        <end position="437"/>
    </location>
</feature>
<dbReference type="InterPro" id="IPR042188">
    <property type="entry name" value="MmgE/PrpD_sf_2"/>
</dbReference>
<dbReference type="GO" id="GO:0016829">
    <property type="term" value="F:lyase activity"/>
    <property type="evidence" value="ECO:0007669"/>
    <property type="project" value="InterPro"/>
</dbReference>
<reference evidence="5 6" key="1">
    <citation type="submission" date="2020-07" db="EMBL/GenBank/DDBJ databases">
        <title>Taxonomic revisions and descriptions of new bacterial species based on genomic comparisons in the high-G+C-content subgroup of the family Alcaligenaceae.</title>
        <authorList>
            <person name="Szabo A."/>
            <person name="Felfoldi T."/>
        </authorList>
    </citation>
    <scope>NUCLEOTIDE SEQUENCE [LARGE SCALE GENOMIC DNA]</scope>
    <source>
        <strain evidence="5 6">LMG 24012</strain>
    </source>
</reference>
<gene>
    <name evidence="5" type="ORF">H0A72_06995</name>
</gene>
<dbReference type="InterPro" id="IPR036148">
    <property type="entry name" value="MmgE/PrpD_sf"/>
</dbReference>
<dbReference type="Proteomes" id="UP000559809">
    <property type="component" value="Unassembled WGS sequence"/>
</dbReference>
<organism evidence="5 6">
    <name type="scientific">Parapusillimonas granuli</name>
    <dbReference type="NCBI Taxonomy" id="380911"/>
    <lineage>
        <taxon>Bacteria</taxon>
        <taxon>Pseudomonadati</taxon>
        <taxon>Pseudomonadota</taxon>
        <taxon>Betaproteobacteria</taxon>
        <taxon>Burkholderiales</taxon>
        <taxon>Alcaligenaceae</taxon>
        <taxon>Parapusillimonas</taxon>
    </lineage>
</organism>
<evidence type="ECO:0000313" key="6">
    <source>
        <dbReference type="Proteomes" id="UP000559809"/>
    </source>
</evidence>
<dbReference type="RefSeq" id="WP_180154346.1">
    <property type="nucleotide sequence ID" value="NZ_JACCEM010000003.1"/>
</dbReference>
<accession>A0A853G3H6</accession>
<feature type="domain" description="MmgE/PrpD N-terminal" evidence="3">
    <location>
        <begin position="15"/>
        <end position="253"/>
    </location>
</feature>
<proteinExistence type="inferred from homology"/>
<dbReference type="InterPro" id="IPR045336">
    <property type="entry name" value="MmgE_PrpD_N"/>
</dbReference>
<comment type="similarity">
    <text evidence="1">Belongs to the PrpD family.</text>
</comment>
<protein>
    <submittedName>
        <fullName evidence="5">MmgE/PrpD family protein</fullName>
    </submittedName>
</protein>
<feature type="region of interest" description="Disordered" evidence="2">
    <location>
        <begin position="313"/>
        <end position="332"/>
    </location>
</feature>
<dbReference type="Pfam" id="PF19305">
    <property type="entry name" value="MmgE_PrpD_C"/>
    <property type="match status" value="1"/>
</dbReference>
<evidence type="ECO:0000259" key="4">
    <source>
        <dbReference type="Pfam" id="PF19305"/>
    </source>
</evidence>
<evidence type="ECO:0000256" key="2">
    <source>
        <dbReference type="SAM" id="MobiDB-lite"/>
    </source>
</evidence>
<dbReference type="PANTHER" id="PTHR16943">
    <property type="entry name" value="2-METHYLCITRATE DEHYDRATASE-RELATED"/>
    <property type="match status" value="1"/>
</dbReference>
<feature type="compositionally biased region" description="Basic and acidic residues" evidence="2">
    <location>
        <begin position="315"/>
        <end position="326"/>
    </location>
</feature>
<dbReference type="AlphaFoldDB" id="A0A853G3H6"/>
<keyword evidence="6" id="KW-1185">Reference proteome</keyword>
<sequence length="456" mass="48524">MHSFPSGRHDSVSTQLAGFIHAASWEQVPGSVRHEIKRALLNYFAVSLAGCRDPTLDKAVGVYARYSAAPSTTLVGRRERLDMLNAAAINAMAANVYDFDDTHIPTIIHPTAPVAAALFALSETFPLRGRDFMMAFLLGVEAECRIGNAVSPFHYGKGWHITSTCGVFGAALAAGRALRLNPAQLCWAMGSAACQAAGLVECLGTMSKSVSVGNAARNGLLACLLAQEDFDGPARPLEGVHGFLPVYGQAPDPDAVTRDLGQQWEISKVAYKPYPCGVVLNPVLDACLSLSARLDENRLRAVESITLTGHPLLRQRTDRPDPRNGRESQVSAQHAVPMALLHGRAGLDAFSDEAAADPAVRRLGALLRFQDDAGYAIDSAEVAVRFQGGETVREHVAVARGALERPLTDKEIEDKLRELCRHGRSGCDAARLIDAVWGLDGSADAAEAAGMAAAVG</sequence>
<evidence type="ECO:0000259" key="3">
    <source>
        <dbReference type="Pfam" id="PF03972"/>
    </source>
</evidence>
<dbReference type="Pfam" id="PF03972">
    <property type="entry name" value="MmgE_PrpD_N"/>
    <property type="match status" value="1"/>
</dbReference>
<name>A0A853G3H6_9BURK</name>
<evidence type="ECO:0000256" key="1">
    <source>
        <dbReference type="ARBA" id="ARBA00006174"/>
    </source>
</evidence>
<dbReference type="InterPro" id="IPR042183">
    <property type="entry name" value="MmgE/PrpD_sf_1"/>
</dbReference>
<dbReference type="InterPro" id="IPR005656">
    <property type="entry name" value="MmgE_PrpD"/>
</dbReference>
<dbReference type="PANTHER" id="PTHR16943:SF8">
    <property type="entry name" value="2-METHYLCITRATE DEHYDRATASE"/>
    <property type="match status" value="1"/>
</dbReference>
<dbReference type="Gene3D" id="3.30.1330.120">
    <property type="entry name" value="2-methylcitrate dehydratase PrpD"/>
    <property type="match status" value="1"/>
</dbReference>